<dbReference type="RefSeq" id="WP_109941691.1">
    <property type="nucleotide sequence ID" value="NZ_CP176366.1"/>
</dbReference>
<dbReference type="PANTHER" id="PTHR35336:SF5">
    <property type="entry name" value="ADENOSYLCOBINAMIDE AMIDOHYDROLASE"/>
    <property type="match status" value="1"/>
</dbReference>
<dbReference type="Proteomes" id="UP000245934">
    <property type="component" value="Unassembled WGS sequence"/>
</dbReference>
<proteinExistence type="predicted"/>
<dbReference type="Pfam" id="PF04071">
    <property type="entry name" value="zf-like"/>
    <property type="match status" value="1"/>
</dbReference>
<protein>
    <recommendedName>
        <fullName evidence="1">Cysteine-rich small domain-containing protein</fullName>
    </recommendedName>
</protein>
<dbReference type="InterPro" id="IPR007212">
    <property type="entry name" value="Zf-like"/>
</dbReference>
<dbReference type="OrthoDB" id="39225at2157"/>
<dbReference type="InterPro" id="IPR052209">
    <property type="entry name" value="CbiZ"/>
</dbReference>
<name>A0A2V2MSI8_9EURY</name>
<comment type="caution">
    <text evidence="2">The sequence shown here is derived from an EMBL/GenBank/DDBJ whole genome shotgun (WGS) entry which is preliminary data.</text>
</comment>
<gene>
    <name evidence="2" type="ORF">DLD82_13675</name>
</gene>
<reference evidence="2 3" key="1">
    <citation type="submission" date="2018-05" db="EMBL/GenBank/DDBJ databases">
        <title>Draft genome of Methanospirillum stamsii Pt1.</title>
        <authorList>
            <person name="Dueholm M.S."/>
            <person name="Nielsen P.H."/>
            <person name="Bakmann L.F."/>
            <person name="Otzen D.E."/>
        </authorList>
    </citation>
    <scope>NUCLEOTIDE SEQUENCE [LARGE SCALE GENOMIC DNA]</scope>
    <source>
        <strain evidence="2 3">Pt1</strain>
    </source>
</reference>
<dbReference type="GeneID" id="97609784"/>
<accession>A0A2V2MSI8</accession>
<sequence length="300" mass="32678">MRYYLKSSSLVIRGSFRALSSGHDGGIRNCTTLLNHQVKPGFSESPDFLIENLVMSLGLLKKDSVCLLTAVSMNNLCILSIDPVTVFITAGITHPDPGSSLSDNKNPEAGTINIIVVTRDFSDQGLVDAVITATEAKVLGLRESGHSFAGTLTDAVIVASEDPGSVRYAGSATDVGKKIHEAVFFGVQEALKKPIISDGHTKPSFFIWSSIGGNHWMLWEKNNCPYYPCHFPGQCCDFCYCPLYPCGDTSLGDWIEKPGKKPIWGCTRCILNHSPQVTRHLLRNPEASLSELKAVFLNKS</sequence>
<feature type="domain" description="Cysteine-rich small" evidence="1">
    <location>
        <begin position="215"/>
        <end position="294"/>
    </location>
</feature>
<keyword evidence="3" id="KW-1185">Reference proteome</keyword>
<dbReference type="InterPro" id="IPR002808">
    <property type="entry name" value="AdoCbi_amidolase"/>
</dbReference>
<evidence type="ECO:0000313" key="2">
    <source>
        <dbReference type="EMBL" id="PWR71204.1"/>
    </source>
</evidence>
<dbReference type="EMBL" id="QGMZ01000031">
    <property type="protein sequence ID" value="PWR71204.1"/>
    <property type="molecule type" value="Genomic_DNA"/>
</dbReference>
<organism evidence="2 3">
    <name type="scientific">Methanospirillum stamsii</name>
    <dbReference type="NCBI Taxonomy" id="1277351"/>
    <lineage>
        <taxon>Archaea</taxon>
        <taxon>Methanobacteriati</taxon>
        <taxon>Methanobacteriota</taxon>
        <taxon>Stenosarchaea group</taxon>
        <taxon>Methanomicrobia</taxon>
        <taxon>Methanomicrobiales</taxon>
        <taxon>Methanospirillaceae</taxon>
        <taxon>Methanospirillum</taxon>
    </lineage>
</organism>
<evidence type="ECO:0000259" key="1">
    <source>
        <dbReference type="Pfam" id="PF04071"/>
    </source>
</evidence>
<evidence type="ECO:0000313" key="3">
    <source>
        <dbReference type="Proteomes" id="UP000245934"/>
    </source>
</evidence>
<dbReference type="Pfam" id="PF01955">
    <property type="entry name" value="CbiZ"/>
    <property type="match status" value="1"/>
</dbReference>
<dbReference type="PANTHER" id="PTHR35336">
    <property type="entry name" value="ADENOSYLCOBINAMIDE AMIDOHYDROLASE"/>
    <property type="match status" value="1"/>
</dbReference>
<dbReference type="AlphaFoldDB" id="A0A2V2MSI8"/>